<evidence type="ECO:0000313" key="1">
    <source>
        <dbReference type="EMBL" id="KAI8426854.1"/>
    </source>
</evidence>
<accession>A0ACC0JRZ6</accession>
<protein>
    <submittedName>
        <fullName evidence="1">Uncharacterized protein</fullName>
    </submittedName>
</protein>
<comment type="caution">
    <text evidence="1">The sequence shown here is derived from an EMBL/GenBank/DDBJ whole genome shotgun (WGS) entry which is preliminary data.</text>
</comment>
<keyword evidence="2" id="KW-1185">Reference proteome</keyword>
<name>A0ACC0JRZ6_CHOFU</name>
<proteinExistence type="predicted"/>
<dbReference type="Proteomes" id="UP001064048">
    <property type="component" value="Chromosome 26"/>
</dbReference>
<reference evidence="1 2" key="1">
    <citation type="journal article" date="2022" name="Genome Biol. Evol.">
        <title>The Spruce Budworm Genome: Reconstructing the Evolutionary History of Antifreeze Proteins.</title>
        <authorList>
            <person name="Beliveau C."/>
            <person name="Gagne P."/>
            <person name="Picq S."/>
            <person name="Vernygora O."/>
            <person name="Keeling C.I."/>
            <person name="Pinkney K."/>
            <person name="Doucet D."/>
            <person name="Wen F."/>
            <person name="Johnston J.S."/>
            <person name="Maaroufi H."/>
            <person name="Boyle B."/>
            <person name="Laroche J."/>
            <person name="Dewar K."/>
            <person name="Juretic N."/>
            <person name="Blackburn G."/>
            <person name="Nisole A."/>
            <person name="Brunet B."/>
            <person name="Brandao M."/>
            <person name="Lumley L."/>
            <person name="Duan J."/>
            <person name="Quan G."/>
            <person name="Lucarotti C.J."/>
            <person name="Roe A.D."/>
            <person name="Sperling F.A.H."/>
            <person name="Levesque R.C."/>
            <person name="Cusson M."/>
        </authorList>
    </citation>
    <scope>NUCLEOTIDE SEQUENCE [LARGE SCALE GENOMIC DNA]</scope>
    <source>
        <strain evidence="1">Glfc:IPQL:Cfum</strain>
    </source>
</reference>
<sequence>MSSHSENNFLSEEGPVQPLVTDRSAIVPPVLDLSTSQPGNSQPQATEDTALHVAVEDQDIAAIADLMKLGASPAALDANGLTPMHLCIVKKYIEPLTILLTYEGSADVLDASGLSVLYVAILHIWREGVSAALAAGARVTVEGLAFIPEDVITQRYPQAMMSKFGSKFYEDTLIHLAAKCGEIEILDEIVVAIKRSETTVDFLNKGGVTALYTAIEIGDLEAVQALIKRGASVNKVSNQNDTALHVAVHHPHILKYLLEETDVEIRNNDRGTAPIHLAVGINKYQSVKLLLDIKQQDVKPIFENEYHSLVSEKGYEDVINHSKVPKDVVLSSIELSPWKFRYPFLRVKTLTQIISLDGDGYTPLHIAAKQRNMSMIALLLRKGAKLSTKGTKGKTALEIIATEFYNPSKCFELIFDDFISTEQVVSDTLVKVDYDALTTVRGASQMKVIEELIRCGQSKTLIHPLIESLLYLKWKHLLPVFYAMIGIFTTFLLSFNIFVVNLIHYRDKNNSSVPISSQMAWFELFDGWYWLLITLIYISLTLLLLQEMFYIYLRRVRYFLTLESWVKMTCLTLGAVVPVAESVTMQPYWHRHAASGALLLTWLQAMFLVSRFPKWGYYVLIFGKVTINIFKILMTSICLVIGFSFCFMIEFQWTPPFDEPFAAFVKTVVMMSSEFDYEDLFGSDHASKLQDTKTVIRLVFVVFVVFVAIILMNFMIGVAVSDINDLQMAGSIKRLEKQVELLSSLEVLVNNRLIANAYSKRFGEKKYHMKISNYVGSQSKWCAALSADYDFYYLDLPEALHAAIIDIAWQKEQRDEKNGIVMTNKYKLNALYDAVVDRPIVTNEVFNIEEGNKAKKLREGQSRLNIEIKSLKDGLSVVNNDVKNTMMKVNKISSDITTIKEMLASFAFAKSSENIRTS</sequence>
<dbReference type="EMBL" id="CM046126">
    <property type="protein sequence ID" value="KAI8426854.1"/>
    <property type="molecule type" value="Genomic_DNA"/>
</dbReference>
<gene>
    <name evidence="1" type="ORF">MSG28_014535</name>
</gene>
<evidence type="ECO:0000313" key="2">
    <source>
        <dbReference type="Proteomes" id="UP001064048"/>
    </source>
</evidence>
<organism evidence="1 2">
    <name type="scientific">Choristoneura fumiferana</name>
    <name type="common">Spruce budworm moth</name>
    <name type="synonym">Archips fumiferana</name>
    <dbReference type="NCBI Taxonomy" id="7141"/>
    <lineage>
        <taxon>Eukaryota</taxon>
        <taxon>Metazoa</taxon>
        <taxon>Ecdysozoa</taxon>
        <taxon>Arthropoda</taxon>
        <taxon>Hexapoda</taxon>
        <taxon>Insecta</taxon>
        <taxon>Pterygota</taxon>
        <taxon>Neoptera</taxon>
        <taxon>Endopterygota</taxon>
        <taxon>Lepidoptera</taxon>
        <taxon>Glossata</taxon>
        <taxon>Ditrysia</taxon>
        <taxon>Tortricoidea</taxon>
        <taxon>Tortricidae</taxon>
        <taxon>Tortricinae</taxon>
        <taxon>Choristoneura</taxon>
    </lineage>
</organism>